<organism evidence="2 3">
    <name type="scientific">Truepera radiovictrix (strain DSM 17093 / CIP 108686 / LMG 22925 / RQ-24)</name>
    <dbReference type="NCBI Taxonomy" id="649638"/>
    <lineage>
        <taxon>Bacteria</taxon>
        <taxon>Thermotogati</taxon>
        <taxon>Deinococcota</taxon>
        <taxon>Deinococci</taxon>
        <taxon>Trueperales</taxon>
        <taxon>Trueperaceae</taxon>
        <taxon>Truepera</taxon>
    </lineage>
</organism>
<evidence type="ECO:0000313" key="3">
    <source>
        <dbReference type="Proteomes" id="UP000000379"/>
    </source>
</evidence>
<dbReference type="AlphaFoldDB" id="D7CTY3"/>
<protein>
    <recommendedName>
        <fullName evidence="4">Lipoprotein</fullName>
    </recommendedName>
</protein>
<evidence type="ECO:0008006" key="4">
    <source>
        <dbReference type="Google" id="ProtNLM"/>
    </source>
</evidence>
<feature type="signal peptide" evidence="1">
    <location>
        <begin position="1"/>
        <end position="23"/>
    </location>
</feature>
<reference evidence="2 3" key="2">
    <citation type="journal article" date="2011" name="Stand. Genomic Sci.">
        <title>Complete genome sequence of Truepera radiovictrix type strain (RQ-24).</title>
        <authorList>
            <person name="Ivanova N."/>
            <person name="Rohde C."/>
            <person name="Munk C."/>
            <person name="Nolan M."/>
            <person name="Lucas S."/>
            <person name="Del Rio T.G."/>
            <person name="Tice H."/>
            <person name="Deshpande S."/>
            <person name="Cheng J.F."/>
            <person name="Tapia R."/>
            <person name="Han C."/>
            <person name="Goodwin L."/>
            <person name="Pitluck S."/>
            <person name="Liolios K."/>
            <person name="Mavromatis K."/>
            <person name="Mikhailova N."/>
            <person name="Pati A."/>
            <person name="Chen A."/>
            <person name="Palaniappan K."/>
            <person name="Land M."/>
            <person name="Hauser L."/>
            <person name="Chang Y.J."/>
            <person name="Jeffries C.D."/>
            <person name="Brambilla E."/>
            <person name="Rohde M."/>
            <person name="Goker M."/>
            <person name="Tindall B.J."/>
            <person name="Woyke T."/>
            <person name="Bristow J."/>
            <person name="Eisen J.A."/>
            <person name="Markowitz V."/>
            <person name="Hugenholtz P."/>
            <person name="Kyrpides N.C."/>
            <person name="Klenk H.P."/>
            <person name="Lapidus A."/>
        </authorList>
    </citation>
    <scope>NUCLEOTIDE SEQUENCE [LARGE SCALE GENOMIC DNA]</scope>
    <source>
        <strain evidence="3">DSM 17093 / CIP 108686 / LMG 22925 / RQ-24</strain>
    </source>
</reference>
<sequence>MRHVTWLRTVGACLLLGSLAAAAAQRDVTVAGVIETLEPLPEGAPLRVGVHLVNPGGVWGREVGGGVPTVTDQGLTFRVVVAGEVTELLPFRSGEVSLPGLQDAYSVAPEGARVARAVVSVYLDENASGTFDRGTDTPYGGVAMVTSPTGFFNLLYVDRDVVVAPSKGGELEFRAGWNLFTARFPEDGEPEYAVSASLDDVLLSVAP</sequence>
<keyword evidence="1" id="KW-0732">Signal</keyword>
<evidence type="ECO:0000256" key="1">
    <source>
        <dbReference type="SAM" id="SignalP"/>
    </source>
</evidence>
<dbReference type="HOGENOM" id="CLU_1325884_0_0_0"/>
<accession>D7CTY3</accession>
<keyword evidence="3" id="KW-1185">Reference proteome</keyword>
<dbReference type="EMBL" id="CP002049">
    <property type="protein sequence ID" value="ADI15680.1"/>
    <property type="molecule type" value="Genomic_DNA"/>
</dbReference>
<name>D7CTY3_TRURR</name>
<dbReference type="KEGG" id="tra:Trad_2574"/>
<feature type="chain" id="PRO_5003094279" description="Lipoprotein" evidence="1">
    <location>
        <begin position="24"/>
        <end position="207"/>
    </location>
</feature>
<dbReference type="RefSeq" id="WP_013179041.1">
    <property type="nucleotide sequence ID" value="NC_014221.1"/>
</dbReference>
<dbReference type="STRING" id="649638.Trad_2574"/>
<dbReference type="Proteomes" id="UP000000379">
    <property type="component" value="Chromosome"/>
</dbReference>
<proteinExistence type="predicted"/>
<gene>
    <name evidence="2" type="ordered locus">Trad_2574</name>
</gene>
<reference evidence="3" key="1">
    <citation type="submission" date="2010-05" db="EMBL/GenBank/DDBJ databases">
        <title>The complete genome of Truepera radiovictris DSM 17093.</title>
        <authorList>
            <consortium name="US DOE Joint Genome Institute (JGI-PGF)"/>
            <person name="Lucas S."/>
            <person name="Copeland A."/>
            <person name="Lapidus A."/>
            <person name="Glavina del Rio T."/>
            <person name="Dalin E."/>
            <person name="Tice H."/>
            <person name="Bruce D."/>
            <person name="Goodwin L."/>
            <person name="Pitluck S."/>
            <person name="Kyrpides N."/>
            <person name="Mavromatis K."/>
            <person name="Ovchinnikova G."/>
            <person name="Munk A.C."/>
            <person name="Detter J.C."/>
            <person name="Han C."/>
            <person name="Tapia R."/>
            <person name="Land M."/>
            <person name="Hauser L."/>
            <person name="Markowitz V."/>
            <person name="Cheng J.-F."/>
            <person name="Hugenholtz P."/>
            <person name="Woyke T."/>
            <person name="Wu D."/>
            <person name="Tindall B."/>
            <person name="Pomrenke H.G."/>
            <person name="Brambilla E."/>
            <person name="Klenk H.-P."/>
            <person name="Eisen J.A."/>
        </authorList>
    </citation>
    <scope>NUCLEOTIDE SEQUENCE [LARGE SCALE GENOMIC DNA]</scope>
    <source>
        <strain evidence="3">DSM 17093 / CIP 108686 / LMG 22925 / RQ-24</strain>
    </source>
</reference>
<evidence type="ECO:0000313" key="2">
    <source>
        <dbReference type="EMBL" id="ADI15680.1"/>
    </source>
</evidence>